<accession>A0ABR4VIF3</accession>
<sequence length="95" mass="11011">MKIIPLNNRTASQEFSVTLNNHNLRFTINWMTRYEYFRVDIHDREENPIVLGRAMHSGINLLSGLNTKIGQIILEGETPTLDNLGISNQLKWYPL</sequence>
<name>A0ABR4VIF3_9GAMM</name>
<reference evidence="2 3" key="1">
    <citation type="submission" date="2014-08" db="EMBL/GenBank/DDBJ databases">
        <title>Genome sequences of NCPPB Pectobacterium isolates.</title>
        <authorList>
            <person name="Glover R.H."/>
            <person name="Sapp M."/>
            <person name="Elphinstone J."/>
        </authorList>
    </citation>
    <scope>NUCLEOTIDE SEQUENCE [LARGE SCALE GENOMIC DNA]</scope>
    <source>
        <strain evidence="2 3">NCPPB3841</strain>
    </source>
</reference>
<comment type="caution">
    <text evidence="2">The sequence shown here is derived from an EMBL/GenBank/DDBJ whole genome shotgun (WGS) entry which is preliminary data.</text>
</comment>
<dbReference type="InterPro" id="IPR054252">
    <property type="entry name" value="Pam3_gp18"/>
</dbReference>
<dbReference type="EMBL" id="JQOF01000060">
    <property type="protein sequence ID" value="KGA39111.1"/>
    <property type="molecule type" value="Genomic_DNA"/>
</dbReference>
<evidence type="ECO:0000313" key="3">
    <source>
        <dbReference type="Proteomes" id="UP000029447"/>
    </source>
</evidence>
<proteinExistence type="predicted"/>
<dbReference type="Pfam" id="PF22479">
    <property type="entry name" value="Pam3_gp18"/>
    <property type="match status" value="1"/>
</dbReference>
<evidence type="ECO:0000259" key="1">
    <source>
        <dbReference type="Pfam" id="PF22479"/>
    </source>
</evidence>
<organism evidence="2 3">
    <name type="scientific">Pectobacterium odoriferum</name>
    <dbReference type="NCBI Taxonomy" id="78398"/>
    <lineage>
        <taxon>Bacteria</taxon>
        <taxon>Pseudomonadati</taxon>
        <taxon>Pseudomonadota</taxon>
        <taxon>Gammaproteobacteria</taxon>
        <taxon>Enterobacterales</taxon>
        <taxon>Pectobacteriaceae</taxon>
        <taxon>Pectobacterium</taxon>
    </lineage>
</organism>
<keyword evidence="3" id="KW-1185">Reference proteome</keyword>
<dbReference type="Proteomes" id="UP000029447">
    <property type="component" value="Unassembled WGS sequence"/>
</dbReference>
<dbReference type="RefSeq" id="WP_044209582.1">
    <property type="nucleotide sequence ID" value="NZ_JQOF01000060.1"/>
</dbReference>
<protein>
    <recommendedName>
        <fullName evidence="1">Cyanophage baseplate Pam3 plug gp18 domain-containing protein</fullName>
    </recommendedName>
</protein>
<gene>
    <name evidence="2" type="ORF">KU75_24550</name>
</gene>
<evidence type="ECO:0000313" key="2">
    <source>
        <dbReference type="EMBL" id="KGA39111.1"/>
    </source>
</evidence>
<feature type="domain" description="Cyanophage baseplate Pam3 plug gp18" evidence="1">
    <location>
        <begin position="1"/>
        <end position="92"/>
    </location>
</feature>